<accession>A0A7M7Q935</accession>
<feature type="region of interest" description="Disordered" evidence="1">
    <location>
        <begin position="1"/>
        <end position="35"/>
    </location>
</feature>
<evidence type="ECO:0000313" key="3">
    <source>
        <dbReference type="Proteomes" id="UP000002358"/>
    </source>
</evidence>
<feature type="compositionally biased region" description="Basic and acidic residues" evidence="1">
    <location>
        <begin position="1"/>
        <end position="11"/>
    </location>
</feature>
<dbReference type="Proteomes" id="UP000002358">
    <property type="component" value="Unassembled WGS sequence"/>
</dbReference>
<organism evidence="2 3">
    <name type="scientific">Nasonia vitripennis</name>
    <name type="common">Parasitic wasp</name>
    <dbReference type="NCBI Taxonomy" id="7425"/>
    <lineage>
        <taxon>Eukaryota</taxon>
        <taxon>Metazoa</taxon>
        <taxon>Ecdysozoa</taxon>
        <taxon>Arthropoda</taxon>
        <taxon>Hexapoda</taxon>
        <taxon>Insecta</taxon>
        <taxon>Pterygota</taxon>
        <taxon>Neoptera</taxon>
        <taxon>Endopterygota</taxon>
        <taxon>Hymenoptera</taxon>
        <taxon>Apocrita</taxon>
        <taxon>Proctotrupomorpha</taxon>
        <taxon>Chalcidoidea</taxon>
        <taxon>Pteromalidae</taxon>
        <taxon>Pteromalinae</taxon>
        <taxon>Nasonia</taxon>
    </lineage>
</organism>
<sequence length="126" mass="14326">MVKASEEELKSTGRVRLPSSKIMQSCSESDLNKKQSGKLIKMKENVTLAKHVRLITDINQKRQALTHKSFNEIYPEDQSPNSKDQNKELATKTHSSQSPMENLSINENAFEHLVSEAVKTWKTKTL</sequence>
<evidence type="ECO:0000313" key="2">
    <source>
        <dbReference type="EnsemblMetazoa" id="XP_031783918"/>
    </source>
</evidence>
<name>A0A7M7Q935_NASVI</name>
<proteinExistence type="predicted"/>
<dbReference type="RefSeq" id="XP_031783918.1">
    <property type="nucleotide sequence ID" value="XM_031928058.2"/>
</dbReference>
<dbReference type="EnsemblMetazoa" id="XM_031928058">
    <property type="protein sequence ID" value="XP_031783918"/>
    <property type="gene ID" value="LOC116417023"/>
</dbReference>
<keyword evidence="3" id="KW-1185">Reference proteome</keyword>
<feature type="region of interest" description="Disordered" evidence="1">
    <location>
        <begin position="66"/>
        <end position="104"/>
    </location>
</feature>
<evidence type="ECO:0000256" key="1">
    <source>
        <dbReference type="SAM" id="MobiDB-lite"/>
    </source>
</evidence>
<protein>
    <submittedName>
        <fullName evidence="2">Uncharacterized protein</fullName>
    </submittedName>
</protein>
<feature type="compositionally biased region" description="Polar residues" evidence="1">
    <location>
        <begin position="92"/>
        <end position="104"/>
    </location>
</feature>
<reference evidence="2" key="1">
    <citation type="submission" date="2021-01" db="UniProtKB">
        <authorList>
            <consortium name="EnsemblMetazoa"/>
        </authorList>
    </citation>
    <scope>IDENTIFICATION</scope>
</reference>
<dbReference type="GeneID" id="116417023"/>
<dbReference type="AlphaFoldDB" id="A0A7M7Q935"/>